<evidence type="ECO:0000313" key="4">
    <source>
        <dbReference type="EMBL" id="MBR1369665.1"/>
    </source>
</evidence>
<sequence length="1043" mass="119754">MDPAPGIYEQLIYEHLSSKLNQLDREGNSIQREKIKKFDSQAILSQYLHKTILRTLRIADEEHIPLDRQVAFCNEIIRLLSSQLNYTDLELCTITSDAELLLAVQQGGRTGDRVLTRPRTSIAQSSLFTGSPNEPSLANEFKQEIRSSDRIDLLISFIKWSGIRLIIDDLRDFVQRGNTLRIITTSYMGATDLKAIEELAKLPNTEIRISYDTDRTRLHAKTYAFHRKTGFSTAYIGSANISNPAMTSGLEWNVKVTEQDSVDIIRKIETTFESYWHSPEFVLYRHEKRDRLRHALSKETSKEPTLYPVFDIRPYYFQKEILERLQAERQLHGNYRNLIVAATGTGKTVISAFDYKNQIPDDRQYPRLLFVAHREEILRQSLQVFRGILRDPNFGDLMVGGNRPSEIDHLFVSIQSFNSTNLPEMTTPDYYDMIIVDEFHHAAAPSYQGLLSYYTPQILVGLTATPERMDGLEILRYFGGKITAEIRLAEAINRKLLAPFHYFGVTDVVDLDGVSWKQGRYDARELSKLYTASSQRVDHIIQSIERYMTDIRDIIGLGFCVSIEHAEYMAASFQKAGIPAAALHSQSSREERHSVQKRLVTGEITFIFIVDLYNEGVDIPEVNTILFLRPTESLTVFLQQLGRGLRLMEGKECLTVLDFVGRHNTRYRFGEKLLALLSPGGMNLQAQVQSSAYQLPKGCHLHLEKVAQERILENIKANLLNKRYLIDRIKGFEMETGKPLSFRRFLEEHTLTPDDIYAKGTFTRLASEAGVYPEKYLNETLFSKVAARRLSTIDSPLVIDCIRSFLQDPVAFTDRPLTPIDEKIIALFYYSLYDRQITDPTLSLQEIFSDILDHREIADEIDDLLGYTYDHIEFLPEPIAKEFESPLELHCTYTRDQAFAALGHHTLTERAAAGMREGVVYLRDQKIDIFFITLQKTEELYSPTTMYNDYAVTDTLFHWQSQNATSETSPVGRRYIEHEEHGTNVLFFVREFSKNGGITQPFIFLGTARYISHEGSRPMSILWELDRPMPPGLFQKANKVMVE</sequence>
<keyword evidence="5" id="KW-1185">Reference proteome</keyword>
<dbReference type="InterPro" id="IPR052511">
    <property type="entry name" value="ATP-dep_Helicase"/>
</dbReference>
<dbReference type="PROSITE" id="PS51192">
    <property type="entry name" value="HELICASE_ATP_BIND_1"/>
    <property type="match status" value="1"/>
</dbReference>
<dbReference type="CDD" id="cd18799">
    <property type="entry name" value="SF2_C_EcoAI-like"/>
    <property type="match status" value="1"/>
</dbReference>
<name>A0A8J7WB33_9EURY</name>
<accession>A0A8J7WB33</accession>
<keyword evidence="4" id="KW-0547">Nucleotide-binding</keyword>
<dbReference type="InterPro" id="IPR021835">
    <property type="entry name" value="DUF3427"/>
</dbReference>
<reference evidence="4" key="1">
    <citation type="submission" date="2014-12" db="EMBL/GenBank/DDBJ databases">
        <authorList>
            <person name="Huang H.-H."/>
            <person name="Chen S.-C."/>
            <person name="Lai M.-C."/>
        </authorList>
    </citation>
    <scope>NUCLEOTIDE SEQUENCE</scope>
    <source>
        <strain evidence="4">K1F9705b</strain>
    </source>
</reference>
<dbReference type="GO" id="GO:0140097">
    <property type="term" value="F:catalytic activity, acting on DNA"/>
    <property type="evidence" value="ECO:0007669"/>
    <property type="project" value="UniProtKB-ARBA"/>
</dbReference>
<dbReference type="PANTHER" id="PTHR47962:SF7">
    <property type="entry name" value="MITOCHONDRIAL ATP-DEPENDENT HELICASE IRC3-RELATED"/>
    <property type="match status" value="1"/>
</dbReference>
<dbReference type="GO" id="GO:0004386">
    <property type="term" value="F:helicase activity"/>
    <property type="evidence" value="ECO:0007669"/>
    <property type="project" value="UniProtKB-KW"/>
</dbReference>
<evidence type="ECO:0000259" key="3">
    <source>
        <dbReference type="PROSITE" id="PS51194"/>
    </source>
</evidence>
<dbReference type="InterPro" id="IPR014001">
    <property type="entry name" value="Helicase_ATP-bd"/>
</dbReference>
<dbReference type="GO" id="GO:0003677">
    <property type="term" value="F:DNA binding"/>
    <property type="evidence" value="ECO:0007669"/>
    <property type="project" value="InterPro"/>
</dbReference>
<dbReference type="SMART" id="SM00487">
    <property type="entry name" value="DEXDc"/>
    <property type="match status" value="1"/>
</dbReference>
<dbReference type="Pfam" id="PF04851">
    <property type="entry name" value="ResIII"/>
    <property type="match status" value="1"/>
</dbReference>
<dbReference type="InterPro" id="IPR027417">
    <property type="entry name" value="P-loop_NTPase"/>
</dbReference>
<dbReference type="PROSITE" id="PS51194">
    <property type="entry name" value="HELICASE_CTER"/>
    <property type="match status" value="1"/>
</dbReference>
<dbReference type="SUPFAM" id="SSF52540">
    <property type="entry name" value="P-loop containing nucleoside triphosphate hydrolases"/>
    <property type="match status" value="1"/>
</dbReference>
<evidence type="ECO:0000259" key="2">
    <source>
        <dbReference type="PROSITE" id="PS51192"/>
    </source>
</evidence>
<dbReference type="SUPFAM" id="SSF56024">
    <property type="entry name" value="Phospholipase D/nuclease"/>
    <property type="match status" value="1"/>
</dbReference>
<dbReference type="InterPro" id="IPR006935">
    <property type="entry name" value="Helicase/UvrB_N"/>
</dbReference>
<dbReference type="InterPro" id="IPR025202">
    <property type="entry name" value="PLD-like_dom"/>
</dbReference>
<protein>
    <submittedName>
        <fullName evidence="4">Helicase</fullName>
    </submittedName>
</protein>
<feature type="domain" description="Helicase ATP-binding" evidence="2">
    <location>
        <begin position="328"/>
        <end position="484"/>
    </location>
</feature>
<gene>
    <name evidence="4" type="ORF">RJ53_09335</name>
</gene>
<comment type="caution">
    <text evidence="4">The sequence shown here is derived from an EMBL/GenBank/DDBJ whole genome shotgun (WGS) entry which is preliminary data.</text>
</comment>
<keyword evidence="4" id="KW-0347">Helicase</keyword>
<dbReference type="GO" id="GO:0005524">
    <property type="term" value="F:ATP binding"/>
    <property type="evidence" value="ECO:0007669"/>
    <property type="project" value="InterPro"/>
</dbReference>
<evidence type="ECO:0000313" key="5">
    <source>
        <dbReference type="Proteomes" id="UP000730161"/>
    </source>
</evidence>
<evidence type="ECO:0000259" key="1">
    <source>
        <dbReference type="PROSITE" id="PS50035"/>
    </source>
</evidence>
<dbReference type="RefSeq" id="WP_211531403.1">
    <property type="nucleotide sequence ID" value="NZ_JWHL01000017.1"/>
</dbReference>
<dbReference type="Pfam" id="PF13091">
    <property type="entry name" value="PLDc_2"/>
    <property type="match status" value="1"/>
</dbReference>
<feature type="domain" description="Helicase C-terminal" evidence="3">
    <location>
        <begin position="543"/>
        <end position="692"/>
    </location>
</feature>
<dbReference type="Gene3D" id="3.30.870.10">
    <property type="entry name" value="Endonuclease Chain A"/>
    <property type="match status" value="1"/>
</dbReference>
<dbReference type="Pfam" id="PF11907">
    <property type="entry name" value="DUF3427"/>
    <property type="match status" value="1"/>
</dbReference>
<dbReference type="CDD" id="cd09203">
    <property type="entry name" value="PLDc_N_DEXD_b1"/>
    <property type="match status" value="1"/>
</dbReference>
<dbReference type="OrthoDB" id="11644at2157"/>
<dbReference type="InterPro" id="IPR001650">
    <property type="entry name" value="Helicase_C-like"/>
</dbReference>
<dbReference type="AlphaFoldDB" id="A0A8J7WB33"/>
<dbReference type="Proteomes" id="UP000730161">
    <property type="component" value="Unassembled WGS sequence"/>
</dbReference>
<dbReference type="InterPro" id="IPR001736">
    <property type="entry name" value="PLipase_D/transphosphatidylase"/>
</dbReference>
<organism evidence="4 5">
    <name type="scientific">Methanocalculus chunghsingensis</name>
    <dbReference type="NCBI Taxonomy" id="156457"/>
    <lineage>
        <taxon>Archaea</taxon>
        <taxon>Methanobacteriati</taxon>
        <taxon>Methanobacteriota</taxon>
        <taxon>Stenosarchaea group</taxon>
        <taxon>Methanomicrobia</taxon>
        <taxon>Methanomicrobiales</taxon>
        <taxon>Methanocalculaceae</taxon>
        <taxon>Methanocalculus</taxon>
    </lineage>
</organism>
<proteinExistence type="predicted"/>
<dbReference type="EMBL" id="JWHL01000017">
    <property type="protein sequence ID" value="MBR1369665.1"/>
    <property type="molecule type" value="Genomic_DNA"/>
</dbReference>
<keyword evidence="4" id="KW-0067">ATP-binding</keyword>
<feature type="domain" description="PLD phosphodiesterase" evidence="1">
    <location>
        <begin position="214"/>
        <end position="245"/>
    </location>
</feature>
<dbReference type="GO" id="GO:0016887">
    <property type="term" value="F:ATP hydrolysis activity"/>
    <property type="evidence" value="ECO:0007669"/>
    <property type="project" value="TreeGrafter"/>
</dbReference>
<dbReference type="CDD" id="cd18032">
    <property type="entry name" value="DEXHc_RE_I_III_res"/>
    <property type="match status" value="1"/>
</dbReference>
<dbReference type="PANTHER" id="PTHR47962">
    <property type="entry name" value="ATP-DEPENDENT HELICASE LHR-RELATED-RELATED"/>
    <property type="match status" value="1"/>
</dbReference>
<keyword evidence="4" id="KW-0378">Hydrolase</keyword>
<dbReference type="PROSITE" id="PS50035">
    <property type="entry name" value="PLD"/>
    <property type="match status" value="1"/>
</dbReference>
<dbReference type="SMART" id="SM00490">
    <property type="entry name" value="HELICc"/>
    <property type="match status" value="1"/>
</dbReference>
<dbReference type="Pfam" id="PF00271">
    <property type="entry name" value="Helicase_C"/>
    <property type="match status" value="1"/>
</dbReference>
<dbReference type="Gene3D" id="3.40.50.300">
    <property type="entry name" value="P-loop containing nucleotide triphosphate hydrolases"/>
    <property type="match status" value="2"/>
</dbReference>